<dbReference type="CDD" id="cd03814">
    <property type="entry name" value="GT4-like"/>
    <property type="match status" value="1"/>
</dbReference>
<sequence>MRIAIFTEVFLPKIDGVVTRVVRTLDELAELGHEVIVFAPGSPPPSYKGFKVVRVRSFSFRPWYPEIKVGLPTPNIARKMVKFAPDVVHAVNPAALAAYGVLSAKRRDIPLLASYHTQLSSYTEKLNLSFLTNTATRWTKFLHNKAAVNLCTSPQMVERAQQVGVERVDLWPKGVDTKTYTPEAFSKKMRRRLTDGHPDEPLAIYAGRLSSEKNLEDLLPVVHQMPNVRFAFIGSGPASDRLKSMFSGTNTVFTGYFRGSELAAAYASADVFLFPSTTETLGFAGLESMASGVPVIGANAGGIPDLIDEGVTGFLVPPEGEEKTNAYVDRLNQLIEDPGKRAEMSKLARTEAERHSWRGATEKLVEFYRLAIDRHGSYKQALPE</sequence>
<dbReference type="InterPro" id="IPR050194">
    <property type="entry name" value="Glycosyltransferase_grp1"/>
</dbReference>
<keyword evidence="6" id="KW-1185">Reference proteome</keyword>
<evidence type="ECO:0000313" key="6">
    <source>
        <dbReference type="Proteomes" id="UP000014417"/>
    </source>
</evidence>
<keyword evidence="1" id="KW-0328">Glycosyltransferase</keyword>
<feature type="domain" description="Glycosyltransferase subfamily 4-like N-terminal" evidence="4">
    <location>
        <begin position="14"/>
        <end position="178"/>
    </location>
</feature>
<dbReference type="PATRIC" id="fig|883161.3.peg.1330"/>
<gene>
    <name evidence="5" type="ORF">HMPREF9306_01336</name>
</gene>
<protein>
    <recommendedName>
        <fullName evidence="7">Glycosyltransferase subfamily 4-like N-terminal domain-containing protein</fullName>
    </recommendedName>
</protein>
<keyword evidence="2" id="KW-0808">Transferase</keyword>
<dbReference type="OrthoDB" id="9802525at2"/>
<evidence type="ECO:0008006" key="7">
    <source>
        <dbReference type="Google" id="ProtNLM"/>
    </source>
</evidence>
<dbReference type="PANTHER" id="PTHR45947:SF3">
    <property type="entry name" value="SULFOQUINOVOSYL TRANSFERASE SQD2"/>
    <property type="match status" value="1"/>
</dbReference>
<evidence type="ECO:0000313" key="5">
    <source>
        <dbReference type="EMBL" id="EPD32637.1"/>
    </source>
</evidence>
<evidence type="ECO:0000256" key="2">
    <source>
        <dbReference type="ARBA" id="ARBA00022679"/>
    </source>
</evidence>
<evidence type="ECO:0000259" key="4">
    <source>
        <dbReference type="Pfam" id="PF13439"/>
    </source>
</evidence>
<dbReference type="RefSeq" id="WP_016456164.1">
    <property type="nucleotide sequence ID" value="NZ_KE150269.1"/>
</dbReference>
<dbReference type="Gene3D" id="3.40.50.2000">
    <property type="entry name" value="Glycogen Phosphorylase B"/>
    <property type="match status" value="2"/>
</dbReference>
<dbReference type="GO" id="GO:1901137">
    <property type="term" value="P:carbohydrate derivative biosynthetic process"/>
    <property type="evidence" value="ECO:0007669"/>
    <property type="project" value="UniProtKB-ARBA"/>
</dbReference>
<reference evidence="5 6" key="1">
    <citation type="submission" date="2013-04" db="EMBL/GenBank/DDBJ databases">
        <title>The Genome Sequence of Propionimicrobium lymphophilum ACS-093-V-SCH5.</title>
        <authorList>
            <consortium name="The Broad Institute Genomics Platform"/>
            <person name="Earl A."/>
            <person name="Ward D."/>
            <person name="Feldgarden M."/>
            <person name="Gevers D."/>
            <person name="Saerens B."/>
            <person name="Vaneechoutte M."/>
            <person name="Walker B."/>
            <person name="Young S."/>
            <person name="Zeng Q."/>
            <person name="Gargeya S."/>
            <person name="Fitzgerald M."/>
            <person name="Haas B."/>
            <person name="Abouelleil A."/>
            <person name="Allen A.W."/>
            <person name="Alvarado L."/>
            <person name="Arachchi H.M."/>
            <person name="Berlin A.M."/>
            <person name="Chapman S.B."/>
            <person name="Gainer-Dewar J."/>
            <person name="Goldberg J."/>
            <person name="Griggs A."/>
            <person name="Gujja S."/>
            <person name="Hansen M."/>
            <person name="Howarth C."/>
            <person name="Imamovic A."/>
            <person name="Ireland A."/>
            <person name="Larimer J."/>
            <person name="McCowan C."/>
            <person name="Murphy C."/>
            <person name="Pearson M."/>
            <person name="Poon T.W."/>
            <person name="Priest M."/>
            <person name="Roberts A."/>
            <person name="Saif S."/>
            <person name="Shea T."/>
            <person name="Sisk P."/>
            <person name="Sykes S."/>
            <person name="Wortman J."/>
            <person name="Nusbaum C."/>
            <person name="Birren B."/>
        </authorList>
    </citation>
    <scope>NUCLEOTIDE SEQUENCE [LARGE SCALE GENOMIC DNA]</scope>
    <source>
        <strain evidence="5 6">ACS-093-V-SCH5</strain>
    </source>
</reference>
<dbReference type="HOGENOM" id="CLU_009583_2_0_11"/>
<evidence type="ECO:0000259" key="3">
    <source>
        <dbReference type="Pfam" id="PF00534"/>
    </source>
</evidence>
<dbReference type="STRING" id="883161.HMPREF9306_01336"/>
<accession>S2WJ20</accession>
<proteinExistence type="predicted"/>
<dbReference type="InterPro" id="IPR028098">
    <property type="entry name" value="Glyco_trans_4-like_N"/>
</dbReference>
<dbReference type="SUPFAM" id="SSF53756">
    <property type="entry name" value="UDP-Glycosyltransferase/glycogen phosphorylase"/>
    <property type="match status" value="1"/>
</dbReference>
<organism evidence="5 6">
    <name type="scientific">Propionimicrobium lymphophilum ACS-093-V-SCH5</name>
    <dbReference type="NCBI Taxonomy" id="883161"/>
    <lineage>
        <taxon>Bacteria</taxon>
        <taxon>Bacillati</taxon>
        <taxon>Actinomycetota</taxon>
        <taxon>Actinomycetes</taxon>
        <taxon>Propionibacteriales</taxon>
        <taxon>Propionibacteriaceae</taxon>
        <taxon>Propionimicrobium</taxon>
    </lineage>
</organism>
<comment type="caution">
    <text evidence="5">The sequence shown here is derived from an EMBL/GenBank/DDBJ whole genome shotgun (WGS) entry which is preliminary data.</text>
</comment>
<dbReference type="Pfam" id="PF13439">
    <property type="entry name" value="Glyco_transf_4"/>
    <property type="match status" value="1"/>
</dbReference>
<dbReference type="EMBL" id="AGZR01000008">
    <property type="protein sequence ID" value="EPD32637.1"/>
    <property type="molecule type" value="Genomic_DNA"/>
</dbReference>
<feature type="domain" description="Glycosyl transferase family 1" evidence="3">
    <location>
        <begin position="198"/>
        <end position="349"/>
    </location>
</feature>
<dbReference type="Pfam" id="PF00534">
    <property type="entry name" value="Glycos_transf_1"/>
    <property type="match status" value="1"/>
</dbReference>
<dbReference type="InterPro" id="IPR001296">
    <property type="entry name" value="Glyco_trans_1"/>
</dbReference>
<dbReference type="GO" id="GO:0016757">
    <property type="term" value="F:glycosyltransferase activity"/>
    <property type="evidence" value="ECO:0007669"/>
    <property type="project" value="UniProtKB-KW"/>
</dbReference>
<evidence type="ECO:0000256" key="1">
    <source>
        <dbReference type="ARBA" id="ARBA00022676"/>
    </source>
</evidence>
<dbReference type="PANTHER" id="PTHR45947">
    <property type="entry name" value="SULFOQUINOVOSYL TRANSFERASE SQD2"/>
    <property type="match status" value="1"/>
</dbReference>
<name>S2WJ20_9ACTN</name>
<dbReference type="AlphaFoldDB" id="S2WJ20"/>
<dbReference type="Proteomes" id="UP000014417">
    <property type="component" value="Unassembled WGS sequence"/>
</dbReference>